<dbReference type="GO" id="GO:0004553">
    <property type="term" value="F:hydrolase activity, hydrolyzing O-glycosyl compounds"/>
    <property type="evidence" value="ECO:0007669"/>
    <property type="project" value="InterPro"/>
</dbReference>
<dbReference type="Gene3D" id="1.25.20.10">
    <property type="entry name" value="Bacterial muramidases"/>
    <property type="match status" value="1"/>
</dbReference>
<protein>
    <submittedName>
        <fullName evidence="5">Lytic murein transglycosylase</fullName>
    </submittedName>
</protein>
<accession>A0A8H2PLV4</accession>
<dbReference type="Pfam" id="PF01464">
    <property type="entry name" value="SLT"/>
    <property type="match status" value="1"/>
</dbReference>
<dbReference type="InterPro" id="IPR037061">
    <property type="entry name" value="Lytic_TGlycoase_superhlx_L_sf"/>
</dbReference>
<evidence type="ECO:0000256" key="1">
    <source>
        <dbReference type="ARBA" id="ARBA00007734"/>
    </source>
</evidence>
<reference evidence="5 6" key="1">
    <citation type="submission" date="2019-05" db="EMBL/GenBank/DDBJ databases">
        <title>Colwellia ponticola sp. nov., isolated from seawater.</title>
        <authorList>
            <person name="Yoon J.-H."/>
        </authorList>
    </citation>
    <scope>NUCLEOTIDE SEQUENCE [LARGE SCALE GENOMIC DNA]</scope>
    <source>
        <strain evidence="5 6">OISW-25</strain>
    </source>
</reference>
<dbReference type="OrthoDB" id="92254at2"/>
<dbReference type="CDD" id="cd13401">
    <property type="entry name" value="Slt70-like"/>
    <property type="match status" value="1"/>
</dbReference>
<evidence type="ECO:0000259" key="3">
    <source>
        <dbReference type="Pfam" id="PF01464"/>
    </source>
</evidence>
<dbReference type="PANTHER" id="PTHR37423:SF5">
    <property type="entry name" value="SOLUBLE LYTIC MUREIN TRANSGLYCOSYLASE"/>
    <property type="match status" value="1"/>
</dbReference>
<dbReference type="InterPro" id="IPR023346">
    <property type="entry name" value="Lysozyme-like_dom_sf"/>
</dbReference>
<keyword evidence="6" id="KW-1185">Reference proteome</keyword>
<dbReference type="InterPro" id="IPR008258">
    <property type="entry name" value="Transglycosylase_SLT_dom_1"/>
</dbReference>
<dbReference type="SUPFAM" id="SSF53955">
    <property type="entry name" value="Lysozyme-like"/>
    <property type="match status" value="1"/>
</dbReference>
<dbReference type="Gene3D" id="1.10.530.10">
    <property type="match status" value="1"/>
</dbReference>
<comment type="similarity">
    <text evidence="1">Belongs to the transglycosylase Slt family.</text>
</comment>
<evidence type="ECO:0000256" key="2">
    <source>
        <dbReference type="ARBA" id="ARBA00022729"/>
    </source>
</evidence>
<evidence type="ECO:0000313" key="5">
    <source>
        <dbReference type="EMBL" id="TMM45219.1"/>
    </source>
</evidence>
<feature type="domain" description="Lytic transglycosylase superhelical linker" evidence="4">
    <location>
        <begin position="413"/>
        <end position="474"/>
    </location>
</feature>
<dbReference type="Proteomes" id="UP000307702">
    <property type="component" value="Unassembled WGS sequence"/>
</dbReference>
<dbReference type="AlphaFoldDB" id="A0A8H2PLV4"/>
<dbReference type="InterPro" id="IPR008939">
    <property type="entry name" value="Lytic_TGlycosylase_superhlx_U"/>
</dbReference>
<proteinExistence type="inferred from homology"/>
<organism evidence="5 6">
    <name type="scientific">Colwellia ponticola</name>
    <dbReference type="NCBI Taxonomy" id="2304625"/>
    <lineage>
        <taxon>Bacteria</taxon>
        <taxon>Pseudomonadati</taxon>
        <taxon>Pseudomonadota</taxon>
        <taxon>Gammaproteobacteria</taxon>
        <taxon>Alteromonadales</taxon>
        <taxon>Colwelliaceae</taxon>
        <taxon>Colwellia</taxon>
    </lineage>
</organism>
<dbReference type="Gene3D" id="1.10.1240.20">
    <property type="entry name" value="Lytic transglycosylase, superhelical linker domain"/>
    <property type="match status" value="1"/>
</dbReference>
<dbReference type="InterPro" id="IPR012289">
    <property type="entry name" value="Lytic_TGlycosylase_superhlx_L"/>
</dbReference>
<keyword evidence="2" id="KW-0732">Signal</keyword>
<evidence type="ECO:0000259" key="4">
    <source>
        <dbReference type="Pfam" id="PF14718"/>
    </source>
</evidence>
<sequence>MNNIVNGLLWLVFTLTSISVSSTSHSLQIETDVTQQQVFLKAEKLLTQSNSAQYKNLYKQLHYYPLQPYLDQQRLMKNMQLSSAGEIGAFLKKYQHTPLDWPLRKAWLTFLAKKKHSALFLEYYQSTSNTILTCQQLTFSLQVGEPASVVLPQVSKLWLVGKSLDKVCDPLIQQWQQAGYITDEIIWQRIVLAADGGQHTLIPYLTNLLPKDQQYLGRLWHQVRRDPATVTKHAKFINKSVKEQQIYTYGIKRLIWRAPNQALASYEKIQQVFNFSIAQQQQITEKFAVALTSKNHPKARYWMAKLEPINVGRNILQWQLIEVLKQQNWQAVLTELALMPANYKTELQWQYWYARALIETNQLTDGYNVMSDLANKRHYYGFLAASYLDTPVSLQDKPLAITNREKNDILLYPSAKRAFELYYLGRYIEARREWRYWLKQLNDREKLVAAKLANENGWFDRAIFTLSQVGYLNDVDLRFPKAFDTKINQHAKKQAINPAWAFAIARRESSFMTDARSPVGAKGLMQLMPNTAKQLKRGSVSRKYLYNAENNIKLGTRYLRKLLDKNKGNQVLATASYNAGPYRVKSWLKNSKAMPADIWIETIPFKETRNYVKSVLAYQEIYQHKPGQVSSVFEQVINMSIGH</sequence>
<comment type="caution">
    <text evidence="5">The sequence shown here is derived from an EMBL/GenBank/DDBJ whole genome shotgun (WGS) entry which is preliminary data.</text>
</comment>
<dbReference type="PANTHER" id="PTHR37423">
    <property type="entry name" value="SOLUBLE LYTIC MUREIN TRANSGLYCOSYLASE-RELATED"/>
    <property type="match status" value="1"/>
</dbReference>
<evidence type="ECO:0000313" key="6">
    <source>
        <dbReference type="Proteomes" id="UP000307702"/>
    </source>
</evidence>
<name>A0A8H2PLV4_9GAMM</name>
<dbReference type="Pfam" id="PF14718">
    <property type="entry name" value="SLT_L"/>
    <property type="match status" value="1"/>
</dbReference>
<dbReference type="GO" id="GO:0042597">
    <property type="term" value="C:periplasmic space"/>
    <property type="evidence" value="ECO:0007669"/>
    <property type="project" value="InterPro"/>
</dbReference>
<dbReference type="SUPFAM" id="SSF48435">
    <property type="entry name" value="Bacterial muramidases"/>
    <property type="match status" value="1"/>
</dbReference>
<gene>
    <name evidence="5" type="ORF">FCS21_09000</name>
</gene>
<feature type="domain" description="Transglycosylase SLT" evidence="3">
    <location>
        <begin position="487"/>
        <end position="597"/>
    </location>
</feature>
<dbReference type="RefSeq" id="WP_138622572.1">
    <property type="nucleotide sequence ID" value="NZ_SZVP01000007.1"/>
</dbReference>
<dbReference type="EMBL" id="SZVP01000007">
    <property type="protein sequence ID" value="TMM45219.1"/>
    <property type="molecule type" value="Genomic_DNA"/>
</dbReference>
<dbReference type="Pfam" id="PF00760">
    <property type="entry name" value="Cucumo_coat"/>
    <property type="match status" value="1"/>
</dbReference>